<keyword evidence="3" id="KW-1185">Reference proteome</keyword>
<gene>
    <name evidence="2" type="ORF">E1809_05360</name>
</gene>
<accession>A0A4R5KT49</accession>
<dbReference type="Gene3D" id="3.40.1680.10">
    <property type="entry name" value="yp_829618.1 domain like"/>
    <property type="match status" value="1"/>
</dbReference>
<feature type="domain" description="DUF7793" evidence="1">
    <location>
        <begin position="40"/>
        <end position="146"/>
    </location>
</feature>
<evidence type="ECO:0000259" key="1">
    <source>
        <dbReference type="Pfam" id="PF25056"/>
    </source>
</evidence>
<protein>
    <recommendedName>
        <fullName evidence="1">DUF7793 domain-containing protein</fullName>
    </recommendedName>
</protein>
<dbReference type="EMBL" id="SMRU01000005">
    <property type="protein sequence ID" value="TDF99011.1"/>
    <property type="molecule type" value="Genomic_DNA"/>
</dbReference>
<dbReference type="AlphaFoldDB" id="A0A4R5KT49"/>
<proteinExistence type="predicted"/>
<evidence type="ECO:0000313" key="2">
    <source>
        <dbReference type="EMBL" id="TDF99011.1"/>
    </source>
</evidence>
<dbReference type="RefSeq" id="WP_133203196.1">
    <property type="nucleotide sequence ID" value="NZ_SMRU01000005.1"/>
</dbReference>
<dbReference type="OrthoDB" id="5114976at2"/>
<evidence type="ECO:0000313" key="3">
    <source>
        <dbReference type="Proteomes" id="UP000295511"/>
    </source>
</evidence>
<name>A0A4R5KT49_9MICC</name>
<dbReference type="InterPro" id="IPR056695">
    <property type="entry name" value="DUF7793"/>
</dbReference>
<organism evidence="2 3">
    <name type="scientific">Arthrobacter terricola</name>
    <dbReference type="NCBI Taxonomy" id="2547396"/>
    <lineage>
        <taxon>Bacteria</taxon>
        <taxon>Bacillati</taxon>
        <taxon>Actinomycetota</taxon>
        <taxon>Actinomycetes</taxon>
        <taxon>Micrococcales</taxon>
        <taxon>Micrococcaceae</taxon>
        <taxon>Arthrobacter</taxon>
    </lineage>
</organism>
<dbReference type="Proteomes" id="UP000295511">
    <property type="component" value="Unassembled WGS sequence"/>
</dbReference>
<dbReference type="Pfam" id="PF25056">
    <property type="entry name" value="DUF7793"/>
    <property type="match status" value="1"/>
</dbReference>
<dbReference type="Gene3D" id="3.40.970.30">
    <property type="entry name" value="yp_829618.1 like domains"/>
    <property type="match status" value="1"/>
</dbReference>
<comment type="caution">
    <text evidence="2">The sequence shown here is derived from an EMBL/GenBank/DDBJ whole genome shotgun (WGS) entry which is preliminary data.</text>
</comment>
<sequence>MTHQLVLPGAELPPGVTAPPGASAVPGAATPAPITVNFGDDGIVEVTLPVNAVVRSREAKAAASAIREFSGGRKVPLLLNVTGVLAITNDARASYGNPLAISACALLGESPVDRVIAHYLLRAKPDSLPAQFFTSEAEAREWLKEHDGES</sequence>
<reference evidence="2 3" key="1">
    <citation type="submission" date="2019-03" db="EMBL/GenBank/DDBJ databases">
        <title>Whole genome sequence of Arthrobacter sp JH1-1.</title>
        <authorList>
            <person name="Trinh H.N."/>
        </authorList>
    </citation>
    <scope>NUCLEOTIDE SEQUENCE [LARGE SCALE GENOMIC DNA]</scope>
    <source>
        <strain evidence="2 3">JH1-1</strain>
    </source>
</reference>